<organism evidence="1 2">
    <name type="scientific">Fusarium redolens</name>
    <dbReference type="NCBI Taxonomy" id="48865"/>
    <lineage>
        <taxon>Eukaryota</taxon>
        <taxon>Fungi</taxon>
        <taxon>Dikarya</taxon>
        <taxon>Ascomycota</taxon>
        <taxon>Pezizomycotina</taxon>
        <taxon>Sordariomycetes</taxon>
        <taxon>Hypocreomycetidae</taxon>
        <taxon>Hypocreales</taxon>
        <taxon>Nectriaceae</taxon>
        <taxon>Fusarium</taxon>
        <taxon>Fusarium redolens species complex</taxon>
    </lineage>
</organism>
<keyword evidence="2" id="KW-1185">Reference proteome</keyword>
<dbReference type="GeneID" id="70214777"/>
<accession>A0A9P9JYX6</accession>
<dbReference type="EMBL" id="JAGMUX010000015">
    <property type="protein sequence ID" value="KAH7237810.1"/>
    <property type="molecule type" value="Genomic_DNA"/>
</dbReference>
<dbReference type="RefSeq" id="XP_046045669.1">
    <property type="nucleotide sequence ID" value="XM_046184823.1"/>
</dbReference>
<name>A0A9P9JYX6_FUSRE</name>
<evidence type="ECO:0000313" key="2">
    <source>
        <dbReference type="Proteomes" id="UP000720189"/>
    </source>
</evidence>
<gene>
    <name evidence="1" type="ORF">BKA55DRAFT_129768</name>
</gene>
<proteinExistence type="predicted"/>
<dbReference type="AlphaFoldDB" id="A0A9P9JYX6"/>
<evidence type="ECO:0000313" key="1">
    <source>
        <dbReference type="EMBL" id="KAH7237810.1"/>
    </source>
</evidence>
<sequence length="115" mass="12699">MWNDTINSHYSGCYDDLTDEVALEYTKMYTIVRLEKESERGRLHGDMSDPIETSDSSPIGGALSAWVLTVQGIEFVSLPGTSTVLDDENEINGFFEIRDAVLVSPIQAAMPPITL</sequence>
<comment type="caution">
    <text evidence="1">The sequence shown here is derived from an EMBL/GenBank/DDBJ whole genome shotgun (WGS) entry which is preliminary data.</text>
</comment>
<protein>
    <submittedName>
        <fullName evidence="1">Uncharacterized protein</fullName>
    </submittedName>
</protein>
<dbReference type="Proteomes" id="UP000720189">
    <property type="component" value="Unassembled WGS sequence"/>
</dbReference>
<reference evidence="1" key="1">
    <citation type="journal article" date="2021" name="Nat. Commun.">
        <title>Genetic determinants of endophytism in the Arabidopsis root mycobiome.</title>
        <authorList>
            <person name="Mesny F."/>
            <person name="Miyauchi S."/>
            <person name="Thiergart T."/>
            <person name="Pickel B."/>
            <person name="Atanasova L."/>
            <person name="Karlsson M."/>
            <person name="Huettel B."/>
            <person name="Barry K.W."/>
            <person name="Haridas S."/>
            <person name="Chen C."/>
            <person name="Bauer D."/>
            <person name="Andreopoulos W."/>
            <person name="Pangilinan J."/>
            <person name="LaButti K."/>
            <person name="Riley R."/>
            <person name="Lipzen A."/>
            <person name="Clum A."/>
            <person name="Drula E."/>
            <person name="Henrissat B."/>
            <person name="Kohler A."/>
            <person name="Grigoriev I.V."/>
            <person name="Martin F.M."/>
            <person name="Hacquard S."/>
        </authorList>
    </citation>
    <scope>NUCLEOTIDE SEQUENCE</scope>
    <source>
        <strain evidence="1">MPI-CAGE-AT-0023</strain>
    </source>
</reference>